<dbReference type="EMBL" id="JAAVNE010000014">
    <property type="protein sequence ID" value="NKC31282.1"/>
    <property type="molecule type" value="Genomic_DNA"/>
</dbReference>
<accession>A0ABX1E6X5</accession>
<dbReference type="Proteomes" id="UP000787635">
    <property type="component" value="Unassembled WGS sequence"/>
</dbReference>
<keyword evidence="2" id="KW-0520">NAD</keyword>
<evidence type="ECO:0000313" key="5">
    <source>
        <dbReference type="Proteomes" id="UP000787635"/>
    </source>
</evidence>
<sequence length="313" mass="33690">MATILVKSGGEAAMPEWQRHFAEFAPGLAVHWWDDAAVAPERVDFVLVWDPEPGRIAALPNLKVIFGTGAGVDFITADPELPRHLPLMRMATAGATQRMGEFVCWAALSLLKDARRIAINQAAARWNYFEPEFTAGETPVGIMGLGNMGSRAAAMLQGLGFPVRGWSRTRKALPGVTCFAGEAEFDAFLAETRILVCLLPATAETRGILAAPLLAKLPKGAGLVNVGRGSHQKIEDIIAALDAGQLCGAVLDVFEQEPLPADHAAWAHPKVMVTPHLASLPSRRERAQYVAQAIADFEAGRPLANLYDHARGY</sequence>
<dbReference type="CDD" id="cd12164">
    <property type="entry name" value="GDH_like_2"/>
    <property type="match status" value="1"/>
</dbReference>
<name>A0ABX1E6X5_9PROT</name>
<dbReference type="InterPro" id="IPR006140">
    <property type="entry name" value="D-isomer_DH_NAD-bd"/>
</dbReference>
<feature type="domain" description="D-isomer specific 2-hydroxyacid dehydrogenase NAD-binding" evidence="3">
    <location>
        <begin position="106"/>
        <end position="278"/>
    </location>
</feature>
<proteinExistence type="predicted"/>
<dbReference type="Gene3D" id="3.40.50.720">
    <property type="entry name" value="NAD(P)-binding Rossmann-like Domain"/>
    <property type="match status" value="2"/>
</dbReference>
<dbReference type="SUPFAM" id="SSF51735">
    <property type="entry name" value="NAD(P)-binding Rossmann-fold domains"/>
    <property type="match status" value="1"/>
</dbReference>
<gene>
    <name evidence="4" type="ORF">HEQ75_10460</name>
</gene>
<organism evidence="4 5">
    <name type="scientific">Falsiroseomonas selenitidurans</name>
    <dbReference type="NCBI Taxonomy" id="2716335"/>
    <lineage>
        <taxon>Bacteria</taxon>
        <taxon>Pseudomonadati</taxon>
        <taxon>Pseudomonadota</taxon>
        <taxon>Alphaproteobacteria</taxon>
        <taxon>Acetobacterales</taxon>
        <taxon>Roseomonadaceae</taxon>
        <taxon>Falsiroseomonas</taxon>
    </lineage>
</organism>
<evidence type="ECO:0000256" key="1">
    <source>
        <dbReference type="ARBA" id="ARBA00023002"/>
    </source>
</evidence>
<reference evidence="4 5" key="1">
    <citation type="submission" date="2020-03" db="EMBL/GenBank/DDBJ databases">
        <title>Roseomonas selenitidurans sp. nov. isolated from urban soil.</title>
        <authorList>
            <person name="Liu H."/>
        </authorList>
    </citation>
    <scope>NUCLEOTIDE SEQUENCE [LARGE SCALE GENOMIC DNA]</scope>
    <source>
        <strain evidence="4 5">BU-1</strain>
    </source>
</reference>
<dbReference type="PANTHER" id="PTHR43333">
    <property type="entry name" value="2-HACID_DH_C DOMAIN-CONTAINING PROTEIN"/>
    <property type="match status" value="1"/>
</dbReference>
<evidence type="ECO:0000259" key="3">
    <source>
        <dbReference type="Pfam" id="PF02826"/>
    </source>
</evidence>
<comment type="caution">
    <text evidence="4">The sequence shown here is derived from an EMBL/GenBank/DDBJ whole genome shotgun (WGS) entry which is preliminary data.</text>
</comment>
<keyword evidence="5" id="KW-1185">Reference proteome</keyword>
<protein>
    <submittedName>
        <fullName evidence="4">Glyoxylate/hydroxypyruvate reductase A</fullName>
    </submittedName>
</protein>
<dbReference type="PANTHER" id="PTHR43333:SF1">
    <property type="entry name" value="D-ISOMER SPECIFIC 2-HYDROXYACID DEHYDROGENASE NAD-BINDING DOMAIN-CONTAINING PROTEIN"/>
    <property type="match status" value="1"/>
</dbReference>
<dbReference type="RefSeq" id="WP_168030079.1">
    <property type="nucleotide sequence ID" value="NZ_JAAVNE010000014.1"/>
</dbReference>
<dbReference type="InterPro" id="IPR036291">
    <property type="entry name" value="NAD(P)-bd_dom_sf"/>
</dbReference>
<evidence type="ECO:0000313" key="4">
    <source>
        <dbReference type="EMBL" id="NKC31282.1"/>
    </source>
</evidence>
<keyword evidence="1" id="KW-0560">Oxidoreductase</keyword>
<dbReference type="Pfam" id="PF02826">
    <property type="entry name" value="2-Hacid_dh_C"/>
    <property type="match status" value="1"/>
</dbReference>
<evidence type="ECO:0000256" key="2">
    <source>
        <dbReference type="ARBA" id="ARBA00023027"/>
    </source>
</evidence>